<dbReference type="SUPFAM" id="SSF57701">
    <property type="entry name" value="Zn2/Cys6 DNA-binding domain"/>
    <property type="match status" value="1"/>
</dbReference>
<comment type="subcellular location">
    <subcellularLocation>
        <location evidence="1">Nucleus</location>
    </subcellularLocation>
</comment>
<dbReference type="AlphaFoldDB" id="A0A067T900"/>
<feature type="domain" description="Zn(2)-C6 fungal-type" evidence="4">
    <location>
        <begin position="69"/>
        <end position="99"/>
    </location>
</feature>
<keyword evidence="6" id="KW-1185">Reference proteome</keyword>
<proteinExistence type="predicted"/>
<evidence type="ECO:0000256" key="2">
    <source>
        <dbReference type="ARBA" id="ARBA00023242"/>
    </source>
</evidence>
<dbReference type="PANTHER" id="PTHR37534">
    <property type="entry name" value="TRANSCRIPTIONAL ACTIVATOR PROTEIN UGA3"/>
    <property type="match status" value="1"/>
</dbReference>
<dbReference type="InterPro" id="IPR036864">
    <property type="entry name" value="Zn2-C6_fun-type_DNA-bd_sf"/>
</dbReference>
<keyword evidence="2" id="KW-0539">Nucleus</keyword>
<evidence type="ECO:0000256" key="1">
    <source>
        <dbReference type="ARBA" id="ARBA00004123"/>
    </source>
</evidence>
<feature type="region of interest" description="Disordered" evidence="3">
    <location>
        <begin position="1"/>
        <end position="61"/>
    </location>
</feature>
<accession>A0A067T900</accession>
<dbReference type="CDD" id="cd00067">
    <property type="entry name" value="GAL4"/>
    <property type="match status" value="1"/>
</dbReference>
<dbReference type="InterPro" id="IPR021858">
    <property type="entry name" value="Fun_TF"/>
</dbReference>
<evidence type="ECO:0000313" key="6">
    <source>
        <dbReference type="Proteomes" id="UP000027222"/>
    </source>
</evidence>
<dbReference type="OrthoDB" id="5419315at2759"/>
<dbReference type="STRING" id="685588.A0A067T900"/>
<dbReference type="GO" id="GO:0000981">
    <property type="term" value="F:DNA-binding transcription factor activity, RNA polymerase II-specific"/>
    <property type="evidence" value="ECO:0007669"/>
    <property type="project" value="InterPro"/>
</dbReference>
<gene>
    <name evidence="5" type="ORF">GALMADRAFT_137835</name>
</gene>
<evidence type="ECO:0000256" key="3">
    <source>
        <dbReference type="SAM" id="MobiDB-lite"/>
    </source>
</evidence>
<feature type="compositionally biased region" description="Low complexity" evidence="3">
    <location>
        <begin position="15"/>
        <end position="33"/>
    </location>
</feature>
<feature type="compositionally biased region" description="Polar residues" evidence="3">
    <location>
        <begin position="1"/>
        <end position="14"/>
    </location>
</feature>
<dbReference type="PROSITE" id="PS50048">
    <property type="entry name" value="ZN2_CY6_FUNGAL_2"/>
    <property type="match status" value="1"/>
</dbReference>
<dbReference type="GO" id="GO:0005634">
    <property type="term" value="C:nucleus"/>
    <property type="evidence" value="ECO:0007669"/>
    <property type="project" value="UniProtKB-SubCell"/>
</dbReference>
<dbReference type="EMBL" id="KL142374">
    <property type="protein sequence ID" value="KDR78842.1"/>
    <property type="molecule type" value="Genomic_DNA"/>
</dbReference>
<protein>
    <recommendedName>
        <fullName evidence="4">Zn(2)-C6 fungal-type domain-containing protein</fullName>
    </recommendedName>
</protein>
<sequence>MAYRSHTASPAGGQSPSSSTSSSTSSPYSTSTPLDMVPMEDHDSSYSAHGTPNHSTTSLPRSLNAGKGGCWTCRVRRKKCDEQREGDSCRTCKRLTIKCLGWGAKRPDWMRDKKNVDAYKASIKAQLSRAGLIRGQPRHNPMQIPAHRGMQQIRQPTLNGHSSMNSNRNSFESFHHGVDAPFVQNHNTNHLISGMPGAPNFDDMPRNFEHFDPHFFSQTALFNPSLAPETLNPHEFLLNTAPTNDSLFSDPSLVSPYNISPGQTTVHEELVMHYFSNVQKVQSFFAGEALTDLTYSAIVEEPRGAVTLAICALADLHSKQMRVSQGLELPNNQNPENSSTTYLRNEALLRLENNKNTHGCWTDNDALAALHLVSLSQLSGGASDWDTPFGILCQWLLQTNLHLAENPWVSFLNLSQPVQHYVKATLWLDVFSSLSVPRVSKFFALWKSLLGERNSFWINGNDREMPQSLRMDALTGCPDEAMLAIAEVSALAHWKASQLRNGCLSYPELIRRGTLIEQQLRRYPDHDASQSRVHGSADVTQPTEEERSVIANIFREAASLYLHTVLSNSTPGVPEISSSVQDIVRLFAQLPPSELDRSLVFPICLAGCMTNDSTIRDFFKSRLRALNESYGNLLQTRRLMEAVWQKRDVGGKEVDVRETIREQGLKLLLI</sequence>
<dbReference type="InterPro" id="IPR001138">
    <property type="entry name" value="Zn2Cys6_DnaBD"/>
</dbReference>
<dbReference type="Pfam" id="PF11951">
    <property type="entry name" value="Fungal_trans_2"/>
    <property type="match status" value="1"/>
</dbReference>
<dbReference type="HOGENOM" id="CLU_013536_0_0_1"/>
<feature type="compositionally biased region" description="Polar residues" evidence="3">
    <location>
        <begin position="45"/>
        <end position="61"/>
    </location>
</feature>
<dbReference type="PANTHER" id="PTHR37534:SF20">
    <property type="entry name" value="PRO1A C6 ZINK-FINGER PROTEIN"/>
    <property type="match status" value="1"/>
</dbReference>
<dbReference type="Proteomes" id="UP000027222">
    <property type="component" value="Unassembled WGS sequence"/>
</dbReference>
<evidence type="ECO:0000259" key="4">
    <source>
        <dbReference type="PROSITE" id="PS50048"/>
    </source>
</evidence>
<evidence type="ECO:0000313" key="5">
    <source>
        <dbReference type="EMBL" id="KDR78842.1"/>
    </source>
</evidence>
<reference evidence="6" key="1">
    <citation type="journal article" date="2014" name="Proc. Natl. Acad. Sci. U.S.A.">
        <title>Extensive sampling of basidiomycete genomes demonstrates inadequacy of the white-rot/brown-rot paradigm for wood decay fungi.</title>
        <authorList>
            <person name="Riley R."/>
            <person name="Salamov A.A."/>
            <person name="Brown D.W."/>
            <person name="Nagy L.G."/>
            <person name="Floudas D."/>
            <person name="Held B.W."/>
            <person name="Levasseur A."/>
            <person name="Lombard V."/>
            <person name="Morin E."/>
            <person name="Otillar R."/>
            <person name="Lindquist E.A."/>
            <person name="Sun H."/>
            <person name="LaButti K.M."/>
            <person name="Schmutz J."/>
            <person name="Jabbour D."/>
            <person name="Luo H."/>
            <person name="Baker S.E."/>
            <person name="Pisabarro A.G."/>
            <person name="Walton J.D."/>
            <person name="Blanchette R.A."/>
            <person name="Henrissat B."/>
            <person name="Martin F."/>
            <person name="Cullen D."/>
            <person name="Hibbett D.S."/>
            <person name="Grigoriev I.V."/>
        </authorList>
    </citation>
    <scope>NUCLEOTIDE SEQUENCE [LARGE SCALE GENOMIC DNA]</scope>
    <source>
        <strain evidence="6">CBS 339.88</strain>
    </source>
</reference>
<dbReference type="GO" id="GO:0008270">
    <property type="term" value="F:zinc ion binding"/>
    <property type="evidence" value="ECO:0007669"/>
    <property type="project" value="InterPro"/>
</dbReference>
<organism evidence="5 6">
    <name type="scientific">Galerina marginata (strain CBS 339.88)</name>
    <dbReference type="NCBI Taxonomy" id="685588"/>
    <lineage>
        <taxon>Eukaryota</taxon>
        <taxon>Fungi</taxon>
        <taxon>Dikarya</taxon>
        <taxon>Basidiomycota</taxon>
        <taxon>Agaricomycotina</taxon>
        <taxon>Agaricomycetes</taxon>
        <taxon>Agaricomycetidae</taxon>
        <taxon>Agaricales</taxon>
        <taxon>Agaricineae</taxon>
        <taxon>Strophariaceae</taxon>
        <taxon>Galerina</taxon>
    </lineage>
</organism>
<name>A0A067T900_GALM3</name>
<dbReference type="PROSITE" id="PS00463">
    <property type="entry name" value="ZN2_CY6_FUNGAL_1"/>
    <property type="match status" value="1"/>
</dbReference>